<dbReference type="OrthoDB" id="2906425at2759"/>
<feature type="domain" description="Aminoglycoside phosphotransferase" evidence="1">
    <location>
        <begin position="71"/>
        <end position="237"/>
    </location>
</feature>
<dbReference type="Proteomes" id="UP000077266">
    <property type="component" value="Unassembled WGS sequence"/>
</dbReference>
<proteinExistence type="predicted"/>
<protein>
    <recommendedName>
        <fullName evidence="1">Aminoglycoside phosphotransferase domain-containing protein</fullName>
    </recommendedName>
</protein>
<dbReference type="PANTHER" id="PTHR21310:SF54">
    <property type="entry name" value="AMINOGLYCOSIDE PHOSPHOTRANSFERASE DOMAIN-CONTAINING PROTEIN"/>
    <property type="match status" value="1"/>
</dbReference>
<reference evidence="2 3" key="1">
    <citation type="journal article" date="2016" name="Mol. Biol. Evol.">
        <title>Comparative Genomics of Early-Diverging Mushroom-Forming Fungi Provides Insights into the Origins of Lignocellulose Decay Capabilities.</title>
        <authorList>
            <person name="Nagy L.G."/>
            <person name="Riley R."/>
            <person name="Tritt A."/>
            <person name="Adam C."/>
            <person name="Daum C."/>
            <person name="Floudas D."/>
            <person name="Sun H."/>
            <person name="Yadav J.S."/>
            <person name="Pangilinan J."/>
            <person name="Larsson K.H."/>
            <person name="Matsuura K."/>
            <person name="Barry K."/>
            <person name="Labutti K."/>
            <person name="Kuo R."/>
            <person name="Ohm R.A."/>
            <person name="Bhattacharya S.S."/>
            <person name="Shirouzu T."/>
            <person name="Yoshinaga Y."/>
            <person name="Martin F.M."/>
            <person name="Grigoriev I.V."/>
            <person name="Hibbett D.S."/>
        </authorList>
    </citation>
    <scope>NUCLEOTIDE SEQUENCE [LARGE SCALE GENOMIC DNA]</scope>
    <source>
        <strain evidence="2 3">HHB12029</strain>
    </source>
</reference>
<dbReference type="EMBL" id="KV426778">
    <property type="protein sequence ID" value="KZV78730.1"/>
    <property type="molecule type" value="Genomic_DNA"/>
</dbReference>
<dbReference type="SUPFAM" id="SSF56112">
    <property type="entry name" value="Protein kinase-like (PK-like)"/>
    <property type="match status" value="1"/>
</dbReference>
<dbReference type="PANTHER" id="PTHR21310">
    <property type="entry name" value="AMINOGLYCOSIDE PHOSPHOTRANSFERASE-RELATED-RELATED"/>
    <property type="match status" value="1"/>
</dbReference>
<accession>A0A166N456</accession>
<sequence length="284" mass="32095">MTQVDANILPFGDNIVFPNCPKDLPTHDEVRQHPDVLSYRGTVRFLDRQLVVKHGFVRKDQFYAHWLVWKFSSVPVPALYAWHHDGDEAFLYMELVDGVTLEQCWHALSSTERGILAQRLKGILAKLRQEILPPADSYIGSVPRAPCGDHSIRNLGGMGPFSSTAAFHDALPALGVRPNHLGIDFVAQLRNALPDDAPPTFTHGDLHFSNIIISPPGEGELTIRAIIDWEFAGFYPSYWEWLSFMSGLGDRAGFLDTKPFIDEVCEPFPGVWKYWREKLIYHGV</sequence>
<dbReference type="InParanoid" id="A0A166N456"/>
<organism evidence="2 3">
    <name type="scientific">Exidia glandulosa HHB12029</name>
    <dbReference type="NCBI Taxonomy" id="1314781"/>
    <lineage>
        <taxon>Eukaryota</taxon>
        <taxon>Fungi</taxon>
        <taxon>Dikarya</taxon>
        <taxon>Basidiomycota</taxon>
        <taxon>Agaricomycotina</taxon>
        <taxon>Agaricomycetes</taxon>
        <taxon>Auriculariales</taxon>
        <taxon>Exidiaceae</taxon>
        <taxon>Exidia</taxon>
    </lineage>
</organism>
<evidence type="ECO:0000313" key="3">
    <source>
        <dbReference type="Proteomes" id="UP000077266"/>
    </source>
</evidence>
<keyword evidence="3" id="KW-1185">Reference proteome</keyword>
<name>A0A166N456_EXIGL</name>
<dbReference type="Pfam" id="PF01636">
    <property type="entry name" value="APH"/>
    <property type="match status" value="1"/>
</dbReference>
<dbReference type="Gene3D" id="3.90.1200.10">
    <property type="match status" value="1"/>
</dbReference>
<evidence type="ECO:0000313" key="2">
    <source>
        <dbReference type="EMBL" id="KZV78730.1"/>
    </source>
</evidence>
<dbReference type="InterPro" id="IPR002575">
    <property type="entry name" value="Aminoglycoside_PTrfase"/>
</dbReference>
<evidence type="ECO:0000259" key="1">
    <source>
        <dbReference type="Pfam" id="PF01636"/>
    </source>
</evidence>
<gene>
    <name evidence="2" type="ORF">EXIGLDRAFT_736665</name>
</gene>
<dbReference type="InterPro" id="IPR011009">
    <property type="entry name" value="Kinase-like_dom_sf"/>
</dbReference>
<dbReference type="InterPro" id="IPR051678">
    <property type="entry name" value="AGP_Transferase"/>
</dbReference>
<dbReference type="AlphaFoldDB" id="A0A166N456"/>
<dbReference type="STRING" id="1314781.A0A166N456"/>